<accession>N4WMH2</accession>
<evidence type="ECO:0000313" key="1">
    <source>
        <dbReference type="EMBL" id="ENH95720.1"/>
    </source>
</evidence>
<dbReference type="AlphaFoldDB" id="N4WMH2"/>
<dbReference type="Gene3D" id="3.30.470.20">
    <property type="entry name" value="ATP-grasp fold, B domain"/>
    <property type="match status" value="1"/>
</dbReference>
<dbReference type="eggNOG" id="COG0189">
    <property type="taxonomic scope" value="Bacteria"/>
</dbReference>
<sequence length="442" mass="51618">MQFFQVHTYTSPKPRMILPKSFQTKNVNVTTIHFGKRQVEATCLFHQDENDAIYLSTSVLRHFNLTHQNQLYAIIRDHLMELFYPFGVFTAGLDRKDSFFHSHQPLIKEMIQTGNDLGFHTFFFGYQDVDPETNTIHGLSWGNQQWTSAFYPIPTAIYNRIPNRKVETHSKVQATKKFLQTRSLMFNPDFFNKWQIYDILIKHAKSNYLLPYTILHPSIATIQEWADQKPFYLKPVHGSKGDGIYFIRPSGDRICVKHYEQSRQYEKYYQDIESLQQSLFPNGFSAFVLQEGINVMRVGGQPIDFRIHTNKDATNQWQVSFICVKHATNEAFTTHVNKGGHFLTLADVFTKQEVTRVEQKLINVTLMISNILERQLQGPIGELGFDIGIDQEQKLWLFEVNAKPGWSVLQEAEFRHDASKIFSYLYQYASHLIKQHSFILKK</sequence>
<dbReference type="EMBL" id="APML01000080">
    <property type="protein sequence ID" value="ENH95720.1"/>
    <property type="molecule type" value="Genomic_DNA"/>
</dbReference>
<dbReference type="Pfam" id="PF14398">
    <property type="entry name" value="ATPgrasp_YheCD"/>
    <property type="match status" value="1"/>
</dbReference>
<dbReference type="Proteomes" id="UP000012283">
    <property type="component" value="Unassembled WGS sequence"/>
</dbReference>
<dbReference type="InterPro" id="IPR026838">
    <property type="entry name" value="YheC/D"/>
</dbReference>
<protein>
    <recommendedName>
        <fullName evidence="3">ATP-grasp domain-containing protein</fullName>
    </recommendedName>
</protein>
<dbReference type="SUPFAM" id="SSF56059">
    <property type="entry name" value="Glutathione synthetase ATP-binding domain-like"/>
    <property type="match status" value="1"/>
</dbReference>
<dbReference type="OrthoDB" id="7869153at2"/>
<evidence type="ECO:0008006" key="3">
    <source>
        <dbReference type="Google" id="ProtNLM"/>
    </source>
</evidence>
<evidence type="ECO:0000313" key="2">
    <source>
        <dbReference type="Proteomes" id="UP000012283"/>
    </source>
</evidence>
<reference evidence="1 2" key="1">
    <citation type="submission" date="2013-03" db="EMBL/GenBank/DDBJ databases">
        <title>Draft genome sequence of Gracibacillus halophilus YIM-C55.5, a moderately halophilic and thermophilic organism from the Xiaochaidamu salt lake.</title>
        <authorList>
            <person name="Sugumar T."/>
            <person name="Polireddy D.R."/>
            <person name="Antony A."/>
            <person name="Madhava Y.R."/>
            <person name="Sivakumar N."/>
        </authorList>
    </citation>
    <scope>NUCLEOTIDE SEQUENCE [LARGE SCALE GENOMIC DNA]</scope>
    <source>
        <strain evidence="1 2">YIM-C55.5</strain>
    </source>
</reference>
<dbReference type="PATRIC" id="fig|1308866.3.peg.2964"/>
<gene>
    <name evidence="1" type="ORF">J416_14727</name>
</gene>
<dbReference type="STRING" id="1308866.J416_14727"/>
<proteinExistence type="predicted"/>
<dbReference type="RefSeq" id="WP_003474075.1">
    <property type="nucleotide sequence ID" value="NZ_APML01000080.1"/>
</dbReference>
<name>N4WMH2_9BACI</name>
<comment type="caution">
    <text evidence="1">The sequence shown here is derived from an EMBL/GenBank/DDBJ whole genome shotgun (WGS) entry which is preliminary data.</text>
</comment>
<keyword evidence="2" id="KW-1185">Reference proteome</keyword>
<organism evidence="1 2">
    <name type="scientific">Gracilibacillus halophilus YIM-C55.5</name>
    <dbReference type="NCBI Taxonomy" id="1308866"/>
    <lineage>
        <taxon>Bacteria</taxon>
        <taxon>Bacillati</taxon>
        <taxon>Bacillota</taxon>
        <taxon>Bacilli</taxon>
        <taxon>Bacillales</taxon>
        <taxon>Bacillaceae</taxon>
        <taxon>Gracilibacillus</taxon>
    </lineage>
</organism>